<feature type="region of interest" description="Disordered" evidence="1">
    <location>
        <begin position="1"/>
        <end position="36"/>
    </location>
</feature>
<evidence type="ECO:0000313" key="2">
    <source>
        <dbReference type="EMBL" id="MCP8999625.1"/>
    </source>
</evidence>
<feature type="region of interest" description="Disordered" evidence="1">
    <location>
        <begin position="177"/>
        <end position="199"/>
    </location>
</feature>
<sequence>MARHQPATARDGGALRHPVRSPARGGYRYRGEQRRQAADQQRAEFSRLLTDKQGAIRFRSSRIRALGATLNQLVAQALRDGTPVADLAWITHRSALAVRRTGRAFDDLQPTGLAAADHLRAISQLLQELTAVEDSKAAVEMARLHLLAEASRQQILDEFQLAALTGLRPEQIKKMTRGAAAQPRRNFADHRATGNGLAG</sequence>
<name>A0ABT1LMF8_9MICC</name>
<reference evidence="2 3" key="1">
    <citation type="submission" date="2022-06" db="EMBL/GenBank/DDBJ databases">
        <title>Pseudarthrobacter sp. strain RMG13 Genome sequencing and assembly.</title>
        <authorList>
            <person name="Kim I."/>
        </authorList>
    </citation>
    <scope>NUCLEOTIDE SEQUENCE [LARGE SCALE GENOMIC DNA]</scope>
    <source>
        <strain evidence="2 3">RMG13</strain>
    </source>
</reference>
<comment type="caution">
    <text evidence="2">The sequence shown here is derived from an EMBL/GenBank/DDBJ whole genome shotgun (WGS) entry which is preliminary data.</text>
</comment>
<protein>
    <submittedName>
        <fullName evidence="2">Uncharacterized protein</fullName>
    </submittedName>
</protein>
<evidence type="ECO:0000313" key="3">
    <source>
        <dbReference type="Proteomes" id="UP001524318"/>
    </source>
</evidence>
<keyword evidence="3" id="KW-1185">Reference proteome</keyword>
<gene>
    <name evidence="2" type="ORF">NFC73_07755</name>
</gene>
<organism evidence="2 3">
    <name type="scientific">Pseudarthrobacter humi</name>
    <dbReference type="NCBI Taxonomy" id="2952523"/>
    <lineage>
        <taxon>Bacteria</taxon>
        <taxon>Bacillati</taxon>
        <taxon>Actinomycetota</taxon>
        <taxon>Actinomycetes</taxon>
        <taxon>Micrococcales</taxon>
        <taxon>Micrococcaceae</taxon>
        <taxon>Pseudarthrobacter</taxon>
    </lineage>
</organism>
<dbReference type="RefSeq" id="WP_254749050.1">
    <property type="nucleotide sequence ID" value="NZ_JANCLV010000004.1"/>
</dbReference>
<dbReference type="EMBL" id="JANCLV010000004">
    <property type="protein sequence ID" value="MCP8999625.1"/>
    <property type="molecule type" value="Genomic_DNA"/>
</dbReference>
<proteinExistence type="predicted"/>
<evidence type="ECO:0000256" key="1">
    <source>
        <dbReference type="SAM" id="MobiDB-lite"/>
    </source>
</evidence>
<dbReference type="Proteomes" id="UP001524318">
    <property type="component" value="Unassembled WGS sequence"/>
</dbReference>
<accession>A0ABT1LMF8</accession>